<protein>
    <submittedName>
        <fullName evidence="1">Uncharacterized protein</fullName>
    </submittedName>
</protein>
<keyword evidence="2" id="KW-1185">Reference proteome</keyword>
<name>W7X2F6_TETTS</name>
<dbReference type="InParanoid" id="W7X2F6"/>
<dbReference type="GeneID" id="24440086"/>
<accession>W7X2F6</accession>
<sequence>MQLQFQKNCLMNFKQSNLQIIILLMKHQSNIRLQAIIQDLFNIKSLLLGKNLTLFNSIFRKIINCCKDYYIIYFENIKQTTAIINHKITYISHSCYSKISNSLRFKIAYFTQFFCQQYSYNLQITSTPIPFNTRQNMHYKDQNQIVRYYTNLIIRNIILKQYLIKSYNQYFNHNLLLLTLILK</sequence>
<dbReference type="RefSeq" id="XP_012654062.1">
    <property type="nucleotide sequence ID" value="XM_012798608.1"/>
</dbReference>
<proteinExistence type="predicted"/>
<dbReference type="KEGG" id="tet:TTHERM_000660449"/>
<gene>
    <name evidence="1" type="ORF">TTHERM_000660449</name>
</gene>
<dbReference type="AlphaFoldDB" id="W7X2F6"/>
<dbReference type="Proteomes" id="UP000009168">
    <property type="component" value="Unassembled WGS sequence"/>
</dbReference>
<evidence type="ECO:0000313" key="2">
    <source>
        <dbReference type="Proteomes" id="UP000009168"/>
    </source>
</evidence>
<dbReference type="EMBL" id="GG662634">
    <property type="protein sequence ID" value="EWS73410.1"/>
    <property type="molecule type" value="Genomic_DNA"/>
</dbReference>
<reference evidence="2" key="1">
    <citation type="journal article" date="2006" name="PLoS Biol.">
        <title>Macronuclear genome sequence of the ciliate Tetrahymena thermophila, a model eukaryote.</title>
        <authorList>
            <person name="Eisen J.A."/>
            <person name="Coyne R.S."/>
            <person name="Wu M."/>
            <person name="Wu D."/>
            <person name="Thiagarajan M."/>
            <person name="Wortman J.R."/>
            <person name="Badger J.H."/>
            <person name="Ren Q."/>
            <person name="Amedeo P."/>
            <person name="Jones K.M."/>
            <person name="Tallon L.J."/>
            <person name="Delcher A.L."/>
            <person name="Salzberg S.L."/>
            <person name="Silva J.C."/>
            <person name="Haas B.J."/>
            <person name="Majoros W.H."/>
            <person name="Farzad M."/>
            <person name="Carlton J.M."/>
            <person name="Smith R.K. Jr."/>
            <person name="Garg J."/>
            <person name="Pearlman R.E."/>
            <person name="Karrer K.M."/>
            <person name="Sun L."/>
            <person name="Manning G."/>
            <person name="Elde N.C."/>
            <person name="Turkewitz A.P."/>
            <person name="Asai D.J."/>
            <person name="Wilkes D.E."/>
            <person name="Wang Y."/>
            <person name="Cai H."/>
            <person name="Collins K."/>
            <person name="Stewart B.A."/>
            <person name="Lee S.R."/>
            <person name="Wilamowska K."/>
            <person name="Weinberg Z."/>
            <person name="Ruzzo W.L."/>
            <person name="Wloga D."/>
            <person name="Gaertig J."/>
            <person name="Frankel J."/>
            <person name="Tsao C.-C."/>
            <person name="Gorovsky M.A."/>
            <person name="Keeling P.J."/>
            <person name="Waller R.F."/>
            <person name="Patron N.J."/>
            <person name="Cherry J.M."/>
            <person name="Stover N.A."/>
            <person name="Krieger C.J."/>
            <person name="del Toro C."/>
            <person name="Ryder H.F."/>
            <person name="Williamson S.C."/>
            <person name="Barbeau R.A."/>
            <person name="Hamilton E.P."/>
            <person name="Orias E."/>
        </authorList>
    </citation>
    <scope>NUCLEOTIDE SEQUENCE [LARGE SCALE GENOMIC DNA]</scope>
    <source>
        <strain evidence="2">SB210</strain>
    </source>
</reference>
<organism evidence="1 2">
    <name type="scientific">Tetrahymena thermophila (strain SB210)</name>
    <dbReference type="NCBI Taxonomy" id="312017"/>
    <lineage>
        <taxon>Eukaryota</taxon>
        <taxon>Sar</taxon>
        <taxon>Alveolata</taxon>
        <taxon>Ciliophora</taxon>
        <taxon>Intramacronucleata</taxon>
        <taxon>Oligohymenophorea</taxon>
        <taxon>Hymenostomatida</taxon>
        <taxon>Tetrahymenina</taxon>
        <taxon>Tetrahymenidae</taxon>
        <taxon>Tetrahymena</taxon>
    </lineage>
</organism>
<evidence type="ECO:0000313" key="1">
    <source>
        <dbReference type="EMBL" id="EWS73410.1"/>
    </source>
</evidence>